<evidence type="ECO:0008006" key="8">
    <source>
        <dbReference type="Google" id="ProtNLM"/>
    </source>
</evidence>
<organism evidence="6 7">
    <name type="scientific">Coniella lustricola</name>
    <dbReference type="NCBI Taxonomy" id="2025994"/>
    <lineage>
        <taxon>Eukaryota</taxon>
        <taxon>Fungi</taxon>
        <taxon>Dikarya</taxon>
        <taxon>Ascomycota</taxon>
        <taxon>Pezizomycotina</taxon>
        <taxon>Sordariomycetes</taxon>
        <taxon>Sordariomycetidae</taxon>
        <taxon>Diaporthales</taxon>
        <taxon>Schizoparmaceae</taxon>
        <taxon>Coniella</taxon>
    </lineage>
</organism>
<keyword evidence="2" id="KW-0274">FAD</keyword>
<keyword evidence="7" id="KW-1185">Reference proteome</keyword>
<evidence type="ECO:0000256" key="2">
    <source>
        <dbReference type="ARBA" id="ARBA00022827"/>
    </source>
</evidence>
<protein>
    <recommendedName>
        <fullName evidence="8">FAD-binding domain-containing protein</fullName>
    </recommendedName>
</protein>
<name>A0A2T2ZYB2_9PEZI</name>
<evidence type="ECO:0000313" key="6">
    <source>
        <dbReference type="EMBL" id="PSR79513.1"/>
    </source>
</evidence>
<gene>
    <name evidence="6" type="ORF">BD289DRAFT_375394</name>
</gene>
<keyword evidence="3" id="KW-0560">Oxidoreductase</keyword>
<dbReference type="PANTHER" id="PTHR46972:SF1">
    <property type="entry name" value="FAD DEPENDENT OXIDOREDUCTASE DOMAIN-CONTAINING PROTEIN"/>
    <property type="match status" value="1"/>
</dbReference>
<dbReference type="PANTHER" id="PTHR46972">
    <property type="entry name" value="MONOOXYGENASE ASQM-RELATED"/>
    <property type="match status" value="1"/>
</dbReference>
<accession>A0A2T2ZYB2</accession>
<keyword evidence="1" id="KW-0285">Flavoprotein</keyword>
<sequence length="460" mass="49727">MAHSNRTGSTTATAPPPPAAAAAPIGYPRIAIAGGGPGALTLALLLQLSSSSSSQQQQTHPTSTPPVLPVTVFEMRSKPTPAQLDEPSGSLDLHEGSGLAAIRACGLWERFVPLTGDCEEGMIVVDREGRVVYSDGENEEGKEKEEKEQQTKRGRPEIARNNLLRILLDKIPPDCIRWGSKVVKAEKDEQSATTTIENFDYLIGADGAFSRVRTLLPPSSASTLQSSGIHWFPLVIPAISTRHPRLAAYVGRGMFLCLAQGHMVCVMGGVRDSALVTVMLNCQRSGGVGGGVDMSLDRVKQRVLNEERFLGRFGDKVKEVVRMAFDETIAAAAKEEEEGYRQQDGIQLKPLVSLPAGHCWTHAPHATLIGDAAHVMLPSGEGVNLAMWDALDVSRSIEVFRRVLSPKMKECEEEMHRRAAQEAHASVEQNALMFGENGAEALAGWMREMMRSFGGGDEAE</sequence>
<dbReference type="STRING" id="2025994.A0A2T2ZYB2"/>
<dbReference type="InParanoid" id="A0A2T2ZYB2"/>
<dbReference type="SUPFAM" id="SSF51905">
    <property type="entry name" value="FAD/NAD(P)-binding domain"/>
    <property type="match status" value="1"/>
</dbReference>
<dbReference type="EMBL" id="KZ678564">
    <property type="protein sequence ID" value="PSR79513.1"/>
    <property type="molecule type" value="Genomic_DNA"/>
</dbReference>
<evidence type="ECO:0000256" key="1">
    <source>
        <dbReference type="ARBA" id="ARBA00022630"/>
    </source>
</evidence>
<dbReference type="AlphaFoldDB" id="A0A2T2ZYB2"/>
<dbReference type="Gene3D" id="3.50.50.60">
    <property type="entry name" value="FAD/NAD(P)-binding domain"/>
    <property type="match status" value="1"/>
</dbReference>
<dbReference type="PRINTS" id="PR00420">
    <property type="entry name" value="RNGMNOXGNASE"/>
</dbReference>
<feature type="region of interest" description="Disordered" evidence="5">
    <location>
        <begin position="1"/>
        <end position="20"/>
    </location>
</feature>
<feature type="region of interest" description="Disordered" evidence="5">
    <location>
        <begin position="134"/>
        <end position="154"/>
    </location>
</feature>
<reference evidence="6 7" key="1">
    <citation type="journal article" date="2018" name="Mycol. Prog.">
        <title>Coniella lustricola, a new species from submerged detritus.</title>
        <authorList>
            <person name="Raudabaugh D.B."/>
            <person name="Iturriaga T."/>
            <person name="Carver A."/>
            <person name="Mondo S."/>
            <person name="Pangilinan J."/>
            <person name="Lipzen A."/>
            <person name="He G."/>
            <person name="Amirebrahimi M."/>
            <person name="Grigoriev I.V."/>
            <person name="Miller A.N."/>
        </authorList>
    </citation>
    <scope>NUCLEOTIDE SEQUENCE [LARGE SCALE GENOMIC DNA]</scope>
    <source>
        <strain evidence="6 7">B22-T-1</strain>
    </source>
</reference>
<proteinExistence type="predicted"/>
<dbReference type="GO" id="GO:0004497">
    <property type="term" value="F:monooxygenase activity"/>
    <property type="evidence" value="ECO:0007669"/>
    <property type="project" value="UniProtKB-KW"/>
</dbReference>
<dbReference type="OrthoDB" id="655030at2759"/>
<evidence type="ECO:0000256" key="5">
    <source>
        <dbReference type="SAM" id="MobiDB-lite"/>
    </source>
</evidence>
<evidence type="ECO:0000256" key="3">
    <source>
        <dbReference type="ARBA" id="ARBA00023002"/>
    </source>
</evidence>
<feature type="compositionally biased region" description="Basic and acidic residues" evidence="5">
    <location>
        <begin position="139"/>
        <end position="154"/>
    </location>
</feature>
<keyword evidence="4" id="KW-0503">Monooxygenase</keyword>
<dbReference type="InterPro" id="IPR036188">
    <property type="entry name" value="FAD/NAD-bd_sf"/>
</dbReference>
<dbReference type="Proteomes" id="UP000241462">
    <property type="component" value="Unassembled WGS sequence"/>
</dbReference>
<evidence type="ECO:0000313" key="7">
    <source>
        <dbReference type="Proteomes" id="UP000241462"/>
    </source>
</evidence>
<evidence type="ECO:0000256" key="4">
    <source>
        <dbReference type="ARBA" id="ARBA00023033"/>
    </source>
</evidence>